<dbReference type="SMART" id="SM00028">
    <property type="entry name" value="TPR"/>
    <property type="match status" value="2"/>
</dbReference>
<feature type="repeat" description="TPR" evidence="1">
    <location>
        <begin position="43"/>
        <end position="76"/>
    </location>
</feature>
<dbReference type="EMBL" id="ML170163">
    <property type="protein sequence ID" value="TDL25711.1"/>
    <property type="molecule type" value="Genomic_DNA"/>
</dbReference>
<dbReference type="GO" id="GO:0016020">
    <property type="term" value="C:membrane"/>
    <property type="evidence" value="ECO:0007669"/>
    <property type="project" value="TreeGrafter"/>
</dbReference>
<dbReference type="STRING" id="50990.A0A4Y7QEL9"/>
<dbReference type="PROSITE" id="PS50005">
    <property type="entry name" value="TPR"/>
    <property type="match status" value="1"/>
</dbReference>
<dbReference type="InterPro" id="IPR050754">
    <property type="entry name" value="FKBP4/5/8-like"/>
</dbReference>
<reference evidence="3 4" key="1">
    <citation type="submission" date="2018-06" db="EMBL/GenBank/DDBJ databases">
        <title>A transcriptomic atlas of mushroom development highlights an independent origin of complex multicellularity.</title>
        <authorList>
            <consortium name="DOE Joint Genome Institute"/>
            <person name="Krizsan K."/>
            <person name="Almasi E."/>
            <person name="Merenyi Z."/>
            <person name="Sahu N."/>
            <person name="Viragh M."/>
            <person name="Koszo T."/>
            <person name="Mondo S."/>
            <person name="Kiss B."/>
            <person name="Balint B."/>
            <person name="Kues U."/>
            <person name="Barry K."/>
            <person name="Hegedus J.C."/>
            <person name="Henrissat B."/>
            <person name="Johnson J."/>
            <person name="Lipzen A."/>
            <person name="Ohm R."/>
            <person name="Nagy I."/>
            <person name="Pangilinan J."/>
            <person name="Yan J."/>
            <person name="Xiong Y."/>
            <person name="Grigoriev I.V."/>
            <person name="Hibbett D.S."/>
            <person name="Nagy L.G."/>
        </authorList>
    </citation>
    <scope>NUCLEOTIDE SEQUENCE [LARGE SCALE GENOMIC DNA]</scope>
    <source>
        <strain evidence="3 4">SZMC22713</strain>
    </source>
</reference>
<protein>
    <submittedName>
        <fullName evidence="3">Uncharacterized protein</fullName>
    </submittedName>
</protein>
<dbReference type="Proteomes" id="UP000294933">
    <property type="component" value="Unassembled WGS sequence"/>
</dbReference>
<dbReference type="InterPro" id="IPR011990">
    <property type="entry name" value="TPR-like_helical_dom_sf"/>
</dbReference>
<dbReference type="GO" id="GO:0044183">
    <property type="term" value="F:protein folding chaperone"/>
    <property type="evidence" value="ECO:0007669"/>
    <property type="project" value="TreeGrafter"/>
</dbReference>
<feature type="compositionally biased region" description="Basic and acidic residues" evidence="2">
    <location>
        <begin position="140"/>
        <end position="171"/>
    </location>
</feature>
<dbReference type="GO" id="GO:0043066">
    <property type="term" value="P:negative regulation of apoptotic process"/>
    <property type="evidence" value="ECO:0007669"/>
    <property type="project" value="TreeGrafter"/>
</dbReference>
<keyword evidence="4" id="KW-1185">Reference proteome</keyword>
<gene>
    <name evidence="3" type="ORF">BD410DRAFT_826332</name>
</gene>
<feature type="compositionally biased region" description="Polar residues" evidence="2">
    <location>
        <begin position="206"/>
        <end position="215"/>
    </location>
</feature>
<keyword evidence="1" id="KW-0802">TPR repeat</keyword>
<proteinExistence type="predicted"/>
<feature type="compositionally biased region" description="Basic and acidic residues" evidence="2">
    <location>
        <begin position="179"/>
        <end position="194"/>
    </location>
</feature>
<evidence type="ECO:0000256" key="2">
    <source>
        <dbReference type="SAM" id="MobiDB-lite"/>
    </source>
</evidence>
<dbReference type="Gene3D" id="1.25.40.10">
    <property type="entry name" value="Tetratricopeptide repeat domain"/>
    <property type="match status" value="1"/>
</dbReference>
<name>A0A4Y7QEL9_9AGAM</name>
<dbReference type="GO" id="GO:0005740">
    <property type="term" value="C:mitochondrial envelope"/>
    <property type="evidence" value="ECO:0007669"/>
    <property type="project" value="TreeGrafter"/>
</dbReference>
<accession>A0A4Y7QEL9</accession>
<dbReference type="PANTHER" id="PTHR46512:SF1">
    <property type="entry name" value="PEPTIDYLPROLYL ISOMERASE"/>
    <property type="match status" value="1"/>
</dbReference>
<evidence type="ECO:0000313" key="3">
    <source>
        <dbReference type="EMBL" id="TDL25711.1"/>
    </source>
</evidence>
<evidence type="ECO:0000256" key="1">
    <source>
        <dbReference type="PROSITE-ProRule" id="PRU00339"/>
    </source>
</evidence>
<dbReference type="InterPro" id="IPR019734">
    <property type="entry name" value="TPR_rpt"/>
</dbReference>
<dbReference type="GO" id="GO:0012505">
    <property type="term" value="C:endomembrane system"/>
    <property type="evidence" value="ECO:0007669"/>
    <property type="project" value="TreeGrafter"/>
</dbReference>
<feature type="region of interest" description="Disordered" evidence="2">
    <location>
        <begin position="124"/>
        <end position="215"/>
    </location>
</feature>
<sequence length="215" mass="24452">MRCYHESLLYFRGVHKTQPMAPSVPEGTTPPEKKKTELEELMEKVYSNLSMCHMKKKNWERVIECTDRALGINPNNEKAIFRKGKAQGELGFFEKAEKTLKEAIEKHPAEAPAINQELERIRQKEKEVKKKHDSKMRGFLSREKDILQPESKASHSDTAPAEKPEPAKIEEVGSDNEEDKSPVKETKHEEAKIEEVDDDDEKDAPGSSSKSAIPV</sequence>
<dbReference type="SUPFAM" id="SSF48452">
    <property type="entry name" value="TPR-like"/>
    <property type="match status" value="1"/>
</dbReference>
<dbReference type="VEuPathDB" id="FungiDB:BD410DRAFT_826332"/>
<dbReference type="AlphaFoldDB" id="A0A4Y7QEL9"/>
<organism evidence="3 4">
    <name type="scientific">Rickenella mellea</name>
    <dbReference type="NCBI Taxonomy" id="50990"/>
    <lineage>
        <taxon>Eukaryota</taxon>
        <taxon>Fungi</taxon>
        <taxon>Dikarya</taxon>
        <taxon>Basidiomycota</taxon>
        <taxon>Agaricomycotina</taxon>
        <taxon>Agaricomycetes</taxon>
        <taxon>Hymenochaetales</taxon>
        <taxon>Rickenellaceae</taxon>
        <taxon>Rickenella</taxon>
    </lineage>
</organism>
<evidence type="ECO:0000313" key="4">
    <source>
        <dbReference type="Proteomes" id="UP000294933"/>
    </source>
</evidence>
<dbReference type="GO" id="GO:0005829">
    <property type="term" value="C:cytosol"/>
    <property type="evidence" value="ECO:0007669"/>
    <property type="project" value="TreeGrafter"/>
</dbReference>
<dbReference type="PANTHER" id="PTHR46512">
    <property type="entry name" value="PEPTIDYLPROLYL ISOMERASE"/>
    <property type="match status" value="1"/>
</dbReference>
<dbReference type="OrthoDB" id="433738at2759"/>